<keyword evidence="2" id="KW-1185">Reference proteome</keyword>
<accession>Q3AA89</accession>
<evidence type="ECO:0000313" key="1">
    <source>
        <dbReference type="EMBL" id="ABB14465.1"/>
    </source>
</evidence>
<dbReference type="OrthoDB" id="2086163at2"/>
<dbReference type="EMBL" id="CP000141">
    <property type="protein sequence ID" value="ABB14465.1"/>
    <property type="molecule type" value="Genomic_DNA"/>
</dbReference>
<dbReference type="InParanoid" id="Q3AA89"/>
<protein>
    <submittedName>
        <fullName evidence="1">Uncharacterized protein</fullName>
    </submittedName>
</protein>
<dbReference type="Proteomes" id="UP000002706">
    <property type="component" value="Chromosome"/>
</dbReference>
<proteinExistence type="predicted"/>
<dbReference type="AlphaFoldDB" id="Q3AA89"/>
<dbReference type="HOGENOM" id="CLU_1966578_0_0_9"/>
<organism evidence="1 2">
    <name type="scientific">Carboxydothermus hydrogenoformans (strain ATCC BAA-161 / DSM 6008 / Z-2901)</name>
    <dbReference type="NCBI Taxonomy" id="246194"/>
    <lineage>
        <taxon>Bacteria</taxon>
        <taxon>Bacillati</taxon>
        <taxon>Bacillota</taxon>
        <taxon>Clostridia</taxon>
        <taxon>Thermoanaerobacterales</taxon>
        <taxon>Thermoanaerobacteraceae</taxon>
        <taxon>Carboxydothermus</taxon>
    </lineage>
</organism>
<dbReference type="RefSeq" id="WP_011345018.1">
    <property type="nucleotide sequence ID" value="NC_007503.1"/>
</dbReference>
<reference evidence="1 2" key="1">
    <citation type="journal article" date="2005" name="PLoS Genet.">
        <title>Life in hot carbon monoxide: the complete genome sequence of Carboxydothermus hydrogenoformans Z-2901.</title>
        <authorList>
            <person name="Wu M."/>
            <person name="Ren Q."/>
            <person name="Durkin A.S."/>
            <person name="Daugherty S.C."/>
            <person name="Brinkac L.M."/>
            <person name="Dodson R.J."/>
            <person name="Madupu R."/>
            <person name="Sullivan S.A."/>
            <person name="Kolonay J.F."/>
            <person name="Haft D.H."/>
            <person name="Nelson W.C."/>
            <person name="Tallon L.J."/>
            <person name="Jones K.M."/>
            <person name="Ulrich L.E."/>
            <person name="Gonzalez J.M."/>
            <person name="Zhulin I.B."/>
            <person name="Robb F.T."/>
            <person name="Eisen J.A."/>
        </authorList>
    </citation>
    <scope>NUCLEOTIDE SEQUENCE [LARGE SCALE GENOMIC DNA]</scope>
    <source>
        <strain evidence="2">ATCC BAA-161 / DSM 6008 / Z-2901</strain>
    </source>
</reference>
<gene>
    <name evidence="1" type="ordered locus">CHY_2131</name>
</gene>
<evidence type="ECO:0000313" key="2">
    <source>
        <dbReference type="Proteomes" id="UP000002706"/>
    </source>
</evidence>
<sequence length="127" mass="13799">MNDIFEKYGLDPSAVKKTDIPVIRDVTVRNLEMVIQEAKKLPKTIIVCADNGTNVKNSNNTNDITTQATTATTGTATVSYNAQITFSLIMKYSATGKYYKSGTTKYWTAAYGANIEVASPLLFTGGK</sequence>
<dbReference type="KEGG" id="chy:CHY_2131"/>
<name>Q3AA89_CARHZ</name>